<dbReference type="PRINTS" id="PR00662">
    <property type="entry name" value="G6PISOMERASE"/>
</dbReference>
<dbReference type="PROSITE" id="PS00174">
    <property type="entry name" value="P_GLUCOSE_ISOMERASE_2"/>
    <property type="match status" value="1"/>
</dbReference>
<dbReference type="Pfam" id="PF00342">
    <property type="entry name" value="PGI"/>
    <property type="match status" value="1"/>
</dbReference>
<dbReference type="InterPro" id="IPR035476">
    <property type="entry name" value="SIS_PGI_1"/>
</dbReference>
<keyword evidence="6 8" id="KW-0413">Isomerase</keyword>
<dbReference type="eggNOG" id="COG0166">
    <property type="taxonomic scope" value="Bacteria"/>
</dbReference>
<evidence type="ECO:0000256" key="8">
    <source>
        <dbReference type="RuleBase" id="RU000612"/>
    </source>
</evidence>
<dbReference type="GO" id="GO:0048029">
    <property type="term" value="F:monosaccharide binding"/>
    <property type="evidence" value="ECO:0007669"/>
    <property type="project" value="TreeGrafter"/>
</dbReference>
<evidence type="ECO:0000313" key="9">
    <source>
        <dbReference type="EMBL" id="BAF60912.1"/>
    </source>
</evidence>
<dbReference type="PROSITE" id="PS51463">
    <property type="entry name" value="P_GLUCOSE_ISOMERASE_3"/>
    <property type="match status" value="1"/>
</dbReference>
<dbReference type="UniPathway" id="UPA00109">
    <property type="reaction ID" value="UER00181"/>
</dbReference>
<dbReference type="SUPFAM" id="SSF53697">
    <property type="entry name" value="SIS domain"/>
    <property type="match status" value="1"/>
</dbReference>
<evidence type="ECO:0000256" key="1">
    <source>
        <dbReference type="ARBA" id="ARBA00004926"/>
    </source>
</evidence>
<name>A5CYK9_PELTS</name>
<dbReference type="AlphaFoldDB" id="A5CYK9"/>
<evidence type="ECO:0000256" key="5">
    <source>
        <dbReference type="ARBA" id="ARBA00023152"/>
    </source>
</evidence>
<evidence type="ECO:0000256" key="7">
    <source>
        <dbReference type="ARBA" id="ARBA00029321"/>
    </source>
</evidence>
<dbReference type="PANTHER" id="PTHR11469">
    <property type="entry name" value="GLUCOSE-6-PHOSPHATE ISOMERASE"/>
    <property type="match status" value="1"/>
</dbReference>
<comment type="catalytic activity">
    <reaction evidence="7 8">
        <text>alpha-D-glucose 6-phosphate = beta-D-fructose 6-phosphate</text>
        <dbReference type="Rhea" id="RHEA:11816"/>
        <dbReference type="ChEBI" id="CHEBI:57634"/>
        <dbReference type="ChEBI" id="CHEBI:58225"/>
        <dbReference type="EC" id="5.3.1.9"/>
    </reaction>
</comment>
<evidence type="ECO:0000256" key="2">
    <source>
        <dbReference type="ARBA" id="ARBA00006604"/>
    </source>
</evidence>
<dbReference type="GO" id="GO:0004347">
    <property type="term" value="F:glucose-6-phosphate isomerase activity"/>
    <property type="evidence" value="ECO:0007669"/>
    <property type="project" value="UniProtKB-EC"/>
</dbReference>
<protein>
    <recommendedName>
        <fullName evidence="3 8">Glucose-6-phosphate isomerase</fullName>
        <ecNumber evidence="3 8">5.3.1.9</ecNumber>
    </recommendedName>
</protein>
<evidence type="ECO:0000313" key="10">
    <source>
        <dbReference type="Proteomes" id="UP000006556"/>
    </source>
</evidence>
<comment type="similarity">
    <text evidence="2 8">Belongs to the GPI family.</text>
</comment>
<dbReference type="GO" id="GO:0051156">
    <property type="term" value="P:glucose 6-phosphate metabolic process"/>
    <property type="evidence" value="ECO:0007669"/>
    <property type="project" value="TreeGrafter"/>
</dbReference>
<accession>A5CYK9</accession>
<dbReference type="GO" id="GO:0097367">
    <property type="term" value="F:carbohydrate derivative binding"/>
    <property type="evidence" value="ECO:0007669"/>
    <property type="project" value="InterPro"/>
</dbReference>
<dbReference type="CDD" id="cd05015">
    <property type="entry name" value="SIS_PGI_1"/>
    <property type="match status" value="1"/>
</dbReference>
<gene>
    <name evidence="9" type="ordered locus">PTH_2731</name>
</gene>
<keyword evidence="5 8" id="KW-0324">Glycolysis</keyword>
<dbReference type="GO" id="GO:0005829">
    <property type="term" value="C:cytosol"/>
    <property type="evidence" value="ECO:0007669"/>
    <property type="project" value="TreeGrafter"/>
</dbReference>
<dbReference type="EC" id="5.3.1.9" evidence="3 8"/>
<dbReference type="EMBL" id="AP009389">
    <property type="protein sequence ID" value="BAF60912.1"/>
    <property type="molecule type" value="Genomic_DNA"/>
</dbReference>
<dbReference type="KEGG" id="pth:PTH_2731"/>
<reference evidence="10" key="1">
    <citation type="journal article" date="2008" name="Genome Res.">
        <title>The genome of Pelotomaculum thermopropionicum reveals niche-associated evolution in anaerobic microbiota.</title>
        <authorList>
            <person name="Kosaka T."/>
            <person name="Kato S."/>
            <person name="Shimoyama T."/>
            <person name="Ishii S."/>
            <person name="Abe T."/>
            <person name="Watanabe K."/>
        </authorList>
    </citation>
    <scope>NUCLEOTIDE SEQUENCE [LARGE SCALE GENOMIC DNA]</scope>
    <source>
        <strain evidence="10">DSM 13744 / JCM 10971 / SI</strain>
    </source>
</reference>
<evidence type="ECO:0000256" key="6">
    <source>
        <dbReference type="ARBA" id="ARBA00023235"/>
    </source>
</evidence>
<dbReference type="HOGENOM" id="CLU_037303_1_0_9"/>
<dbReference type="CDD" id="cd05016">
    <property type="entry name" value="SIS_PGI_2"/>
    <property type="match status" value="1"/>
</dbReference>
<evidence type="ECO:0000256" key="3">
    <source>
        <dbReference type="ARBA" id="ARBA00011952"/>
    </source>
</evidence>
<keyword evidence="10" id="KW-1185">Reference proteome</keyword>
<keyword evidence="4 8" id="KW-0312">Gluconeogenesis</keyword>
<dbReference type="PANTHER" id="PTHR11469:SF1">
    <property type="entry name" value="GLUCOSE-6-PHOSPHATE ISOMERASE"/>
    <property type="match status" value="1"/>
</dbReference>
<evidence type="ECO:0000256" key="4">
    <source>
        <dbReference type="ARBA" id="ARBA00022432"/>
    </source>
</evidence>
<dbReference type="GO" id="GO:0006096">
    <property type="term" value="P:glycolytic process"/>
    <property type="evidence" value="ECO:0007669"/>
    <property type="project" value="UniProtKB-UniPathway"/>
</dbReference>
<dbReference type="InterPro" id="IPR001672">
    <property type="entry name" value="G6P_Isomerase"/>
</dbReference>
<dbReference type="InterPro" id="IPR018189">
    <property type="entry name" value="Phosphoglucose_isomerase_CS"/>
</dbReference>
<comment type="pathway">
    <text evidence="1 8">Carbohydrate degradation; glycolysis; D-glyceraldehyde 3-phosphate and glycerone phosphate from D-glucose: step 2/4.</text>
</comment>
<dbReference type="Proteomes" id="UP000006556">
    <property type="component" value="Chromosome"/>
</dbReference>
<dbReference type="STRING" id="370438.PTH_2731"/>
<dbReference type="GO" id="GO:0006094">
    <property type="term" value="P:gluconeogenesis"/>
    <property type="evidence" value="ECO:0007669"/>
    <property type="project" value="UniProtKB-KW"/>
</dbReference>
<dbReference type="Gene3D" id="3.40.50.10490">
    <property type="entry name" value="Glucose-6-phosphate isomerase like protein, domain 1"/>
    <property type="match status" value="2"/>
</dbReference>
<organism evidence="9 10">
    <name type="scientific">Pelotomaculum thermopropionicum (strain DSM 13744 / JCM 10971 / SI)</name>
    <dbReference type="NCBI Taxonomy" id="370438"/>
    <lineage>
        <taxon>Bacteria</taxon>
        <taxon>Bacillati</taxon>
        <taxon>Bacillota</taxon>
        <taxon>Clostridia</taxon>
        <taxon>Eubacteriales</taxon>
        <taxon>Desulfotomaculaceae</taxon>
        <taxon>Pelotomaculum</taxon>
    </lineage>
</organism>
<dbReference type="InterPro" id="IPR046348">
    <property type="entry name" value="SIS_dom_sf"/>
</dbReference>
<sequence>MNEIISVDAGHLLSEKDGRNFILHDEMEGFGKKYGGTFAAFRSLLKEKKSPLTLSFAEESSIPRIRSVAQELAEKYENVLLLGIGGSALGARAVLQFTRGPYYNLAGQARPRLFIVDNLDPVLVKNLEELIDIRKTALVYISKSGSTPETAALFIHFYRKYREAGGNLKDIVIICDPGDNGINRIAKSLRCHLLHIPPELPGRYSVLSPVGFLPAELIGVDSRQLLEGARAVHRSIIDAPLQENALFILGACLYELSAKGKYIHVLFNYSSLLSEFGLWYMQLWAESLGKRMCLTGEPSQANTTPLACLGATDQHSILQLFKECPSDKVFGFINIESFPVDIALAGEFPDEKEYSYFTGHTLGEQLHIEQLSTEMSLARDGKPCYRITLKDMSVPALGALFYFYEALVVFIAGLWQINPYDQPGVEEGKNITYSLMGRSDYSRLRPAYESAVAEYKAGSRIFSIPFKPAGLD</sequence>
<proteinExistence type="inferred from homology"/>
<dbReference type="InterPro" id="IPR035482">
    <property type="entry name" value="SIS_PGI_2"/>
</dbReference>